<dbReference type="GO" id="GO:0045165">
    <property type="term" value="P:cell fate commitment"/>
    <property type="evidence" value="ECO:0007669"/>
    <property type="project" value="UniProtKB-ARBA"/>
</dbReference>
<dbReference type="InterPro" id="IPR000210">
    <property type="entry name" value="BTB/POZ_dom"/>
</dbReference>
<dbReference type="CDD" id="cd18315">
    <property type="entry name" value="BTB_POZ_BAB-like"/>
    <property type="match status" value="1"/>
</dbReference>
<dbReference type="InterPro" id="IPR013087">
    <property type="entry name" value="Znf_C2H2_type"/>
</dbReference>
<dbReference type="SUPFAM" id="SSF57667">
    <property type="entry name" value="beta-beta-alpha zinc fingers"/>
    <property type="match status" value="1"/>
</dbReference>
<comment type="subcellular location">
    <subcellularLocation>
        <location evidence="1">Nucleus</location>
    </subcellularLocation>
</comment>
<dbReference type="SMART" id="SM00355">
    <property type="entry name" value="ZnF_C2H2"/>
    <property type="match status" value="2"/>
</dbReference>
<evidence type="ECO:0000256" key="3">
    <source>
        <dbReference type="PROSITE-ProRule" id="PRU00042"/>
    </source>
</evidence>
<dbReference type="GO" id="GO:0061061">
    <property type="term" value="P:muscle structure development"/>
    <property type="evidence" value="ECO:0007669"/>
    <property type="project" value="UniProtKB-ARBA"/>
</dbReference>
<dbReference type="InterPro" id="IPR051095">
    <property type="entry name" value="Dros_DevTransReg"/>
</dbReference>
<evidence type="ECO:0000313" key="8">
    <source>
        <dbReference type="Proteomes" id="UP000494165"/>
    </source>
</evidence>
<dbReference type="GO" id="GO:0006357">
    <property type="term" value="P:regulation of transcription by RNA polymerase II"/>
    <property type="evidence" value="ECO:0007669"/>
    <property type="project" value="TreeGrafter"/>
</dbReference>
<keyword evidence="3" id="KW-0863">Zinc-finger</keyword>
<organism evidence="7 8">
    <name type="scientific">Cloeon dipterum</name>
    <dbReference type="NCBI Taxonomy" id="197152"/>
    <lineage>
        <taxon>Eukaryota</taxon>
        <taxon>Metazoa</taxon>
        <taxon>Ecdysozoa</taxon>
        <taxon>Arthropoda</taxon>
        <taxon>Hexapoda</taxon>
        <taxon>Insecta</taxon>
        <taxon>Pterygota</taxon>
        <taxon>Palaeoptera</taxon>
        <taxon>Ephemeroptera</taxon>
        <taxon>Pisciforma</taxon>
        <taxon>Baetidae</taxon>
        <taxon>Cloeon</taxon>
    </lineage>
</organism>
<sequence length="402" mass="44892">MYCQELCHTSPEKGAAMSSSQRFCLRWNNHQSNMLSVFEQLLQDESFVDVTLAVEGLYLKAHKMVLSACSPYFQTLFVNNPDKHPIVFLKDVPFADMRSLLDFMYKGEVSVDQERLTAFLKVAESLRIKGLTEVNEESCNLPRITSSLLNSVPGNMADERHERQPSPHHFMGHKRPYSSPSPLQNLQHLHTRHMSPSYGGKRKRVRGVQEPVEKERHGGSGRSSPSSSVSGQHDLTMSGQDCISSSRSPDDSFSKDAGGKRIKDEPEPTAGPSNQDSGQTYGNSQDTDETGSGVNFGAAAWIPPGTTSLDSSWAVEANGKLDEWTTTVKEENVRSDVSSSSKHKWACELCGSQFTLQSSYSRHIKYMHSSHRSYVCLLCGANFKRKDNLASHLKHRHMHKNN</sequence>
<keyword evidence="8" id="KW-1185">Reference proteome</keyword>
<feature type="domain" description="C2H2-type" evidence="6">
    <location>
        <begin position="374"/>
        <end position="402"/>
    </location>
</feature>
<dbReference type="EMBL" id="CADEPI010000001">
    <property type="protein sequence ID" value="CAB3359019.1"/>
    <property type="molecule type" value="Genomic_DNA"/>
</dbReference>
<dbReference type="GO" id="GO:0048477">
    <property type="term" value="P:oogenesis"/>
    <property type="evidence" value="ECO:0007669"/>
    <property type="project" value="UniProtKB-ARBA"/>
</dbReference>
<proteinExistence type="predicted"/>
<dbReference type="Pfam" id="PF00096">
    <property type="entry name" value="zf-C2H2"/>
    <property type="match status" value="1"/>
</dbReference>
<feature type="compositionally biased region" description="Polar residues" evidence="4">
    <location>
        <begin position="178"/>
        <end position="188"/>
    </location>
</feature>
<dbReference type="PROSITE" id="PS50157">
    <property type="entry name" value="ZINC_FINGER_C2H2_2"/>
    <property type="match status" value="2"/>
</dbReference>
<dbReference type="Proteomes" id="UP000494165">
    <property type="component" value="Unassembled WGS sequence"/>
</dbReference>
<dbReference type="Pfam" id="PF00651">
    <property type="entry name" value="BTB"/>
    <property type="match status" value="1"/>
</dbReference>
<dbReference type="OrthoDB" id="19132at2759"/>
<keyword evidence="3" id="KW-0479">Metal-binding</keyword>
<dbReference type="PROSITE" id="PS50097">
    <property type="entry name" value="BTB"/>
    <property type="match status" value="1"/>
</dbReference>
<feature type="domain" description="C2H2-type" evidence="6">
    <location>
        <begin position="345"/>
        <end position="373"/>
    </location>
</feature>
<feature type="domain" description="BTB" evidence="5">
    <location>
        <begin position="48"/>
        <end position="113"/>
    </location>
</feature>
<dbReference type="GO" id="GO:0005634">
    <property type="term" value="C:nucleus"/>
    <property type="evidence" value="ECO:0007669"/>
    <property type="project" value="UniProtKB-SubCell"/>
</dbReference>
<dbReference type="SUPFAM" id="SSF54695">
    <property type="entry name" value="POZ domain"/>
    <property type="match status" value="1"/>
</dbReference>
<dbReference type="GO" id="GO:0002009">
    <property type="term" value="P:morphogenesis of an epithelium"/>
    <property type="evidence" value="ECO:0007669"/>
    <property type="project" value="UniProtKB-ARBA"/>
</dbReference>
<gene>
    <name evidence="7" type="ORF">CLODIP_2_CD05346</name>
</gene>
<evidence type="ECO:0000256" key="4">
    <source>
        <dbReference type="SAM" id="MobiDB-lite"/>
    </source>
</evidence>
<dbReference type="GO" id="GO:0042051">
    <property type="term" value="P:compound eye photoreceptor development"/>
    <property type="evidence" value="ECO:0007669"/>
    <property type="project" value="UniProtKB-ARBA"/>
</dbReference>
<reference evidence="7 8" key="1">
    <citation type="submission" date="2020-04" db="EMBL/GenBank/DDBJ databases">
        <authorList>
            <person name="Alioto T."/>
            <person name="Alioto T."/>
            <person name="Gomez Garrido J."/>
        </authorList>
    </citation>
    <scope>NUCLEOTIDE SEQUENCE [LARGE SCALE GENOMIC DNA]</scope>
</reference>
<keyword evidence="2" id="KW-0539">Nucleus</keyword>
<feature type="compositionally biased region" description="Low complexity" evidence="4">
    <location>
        <begin position="222"/>
        <end position="231"/>
    </location>
</feature>
<dbReference type="PROSITE" id="PS00028">
    <property type="entry name" value="ZINC_FINGER_C2H2_1"/>
    <property type="match status" value="2"/>
</dbReference>
<dbReference type="GO" id="GO:0045466">
    <property type="term" value="P:R7 cell differentiation"/>
    <property type="evidence" value="ECO:0007669"/>
    <property type="project" value="UniProtKB-ARBA"/>
</dbReference>
<feature type="region of interest" description="Disordered" evidence="4">
    <location>
        <begin position="150"/>
        <end position="299"/>
    </location>
</feature>
<dbReference type="InterPro" id="IPR011333">
    <property type="entry name" value="SKP1/BTB/POZ_sf"/>
</dbReference>
<evidence type="ECO:0008006" key="9">
    <source>
        <dbReference type="Google" id="ProtNLM"/>
    </source>
</evidence>
<comment type="caution">
    <text evidence="7">The sequence shown here is derived from an EMBL/GenBank/DDBJ whole genome shotgun (WGS) entry which is preliminary data.</text>
</comment>
<protein>
    <recommendedName>
        <fullName evidence="9">BTB domain-containing protein</fullName>
    </recommendedName>
</protein>
<evidence type="ECO:0000313" key="7">
    <source>
        <dbReference type="EMBL" id="CAB3359019.1"/>
    </source>
</evidence>
<dbReference type="PANTHER" id="PTHR23110:SF82">
    <property type="entry name" value="PROTEIN TRAMTRACK, ALPHA ISOFORM"/>
    <property type="match status" value="1"/>
</dbReference>
<dbReference type="AlphaFoldDB" id="A0A8S1BU66"/>
<dbReference type="GO" id="GO:0008270">
    <property type="term" value="F:zinc ion binding"/>
    <property type="evidence" value="ECO:0007669"/>
    <property type="project" value="UniProtKB-KW"/>
</dbReference>
<dbReference type="InterPro" id="IPR036236">
    <property type="entry name" value="Znf_C2H2_sf"/>
</dbReference>
<evidence type="ECO:0000256" key="2">
    <source>
        <dbReference type="ARBA" id="ARBA00023242"/>
    </source>
</evidence>
<dbReference type="SMART" id="SM00225">
    <property type="entry name" value="BTB"/>
    <property type="match status" value="1"/>
</dbReference>
<evidence type="ECO:0000259" key="5">
    <source>
        <dbReference type="PROSITE" id="PS50097"/>
    </source>
</evidence>
<accession>A0A8S1BU66</accession>
<keyword evidence="3" id="KW-0862">Zinc</keyword>
<dbReference type="PANTHER" id="PTHR23110">
    <property type="entry name" value="BTB DOMAIN TRANSCRIPTION FACTOR"/>
    <property type="match status" value="1"/>
</dbReference>
<evidence type="ECO:0000256" key="1">
    <source>
        <dbReference type="ARBA" id="ARBA00004123"/>
    </source>
</evidence>
<name>A0A8S1BU66_9INSE</name>
<evidence type="ECO:0000259" key="6">
    <source>
        <dbReference type="PROSITE" id="PS50157"/>
    </source>
</evidence>
<feature type="compositionally biased region" description="Polar residues" evidence="4">
    <location>
        <begin position="271"/>
        <end position="293"/>
    </location>
</feature>
<dbReference type="FunFam" id="3.30.710.10:FF:000091">
    <property type="entry name" value="Lola, isoform F"/>
    <property type="match status" value="1"/>
</dbReference>
<feature type="compositionally biased region" description="Basic and acidic residues" evidence="4">
    <location>
        <begin position="248"/>
        <end position="266"/>
    </location>
</feature>
<dbReference type="Gene3D" id="3.30.710.10">
    <property type="entry name" value="Potassium Channel Kv1.1, Chain A"/>
    <property type="match status" value="1"/>
</dbReference>
<dbReference type="Gene3D" id="3.30.160.60">
    <property type="entry name" value="Classic Zinc Finger"/>
    <property type="match status" value="1"/>
</dbReference>